<dbReference type="GO" id="GO:0016491">
    <property type="term" value="F:oxidoreductase activity"/>
    <property type="evidence" value="ECO:0007669"/>
    <property type="project" value="UniProtKB-KW"/>
</dbReference>
<dbReference type="AlphaFoldDB" id="A0A2S1TZ30"/>
<organism evidence="6">
    <name type="scientific">Piromyces sp</name>
    <dbReference type="NCBI Taxonomy" id="45796"/>
    <lineage>
        <taxon>Eukaryota</taxon>
        <taxon>Fungi</taxon>
        <taxon>Fungi incertae sedis</taxon>
        <taxon>Chytridiomycota</taxon>
        <taxon>Chytridiomycota incertae sedis</taxon>
        <taxon>Neocallimastigomycetes</taxon>
        <taxon>Neocallimastigales</taxon>
        <taxon>Neocallimastigaceae</taxon>
        <taxon>Piromyces</taxon>
    </lineage>
</organism>
<keyword evidence="2" id="KW-0285">Flavoprotein</keyword>
<evidence type="ECO:0000256" key="1">
    <source>
        <dbReference type="ARBA" id="ARBA00008366"/>
    </source>
</evidence>
<keyword evidence="3" id="KW-0288">FMN</keyword>
<evidence type="ECO:0000256" key="4">
    <source>
        <dbReference type="ARBA" id="ARBA00023002"/>
    </source>
</evidence>
<feature type="domain" description="Nitroreductase" evidence="5">
    <location>
        <begin position="11"/>
        <end position="167"/>
    </location>
</feature>
<sequence>MNPVLETLFKHQCIRKYKNQPVEQEKLELIIKASQSGPNWCNGQHVSIIAVRDPERKKVFAKLCSNQEFISTCGVFLVFCADFYRTGLAFEMHENKGFIEKFASQVDALLVGGHEVGIFMENAIVAAESMGLGTVPIGSIRLHSLEVCKELDLPKYVIPICGLCIGYPDENPGVKPKLPSKAIFFDEKYDTTSLKEKIAEYDVEYQNYLATRGSNERNSTWSKTVSSFYPIIYGKYDEDYELFKKQGYISIDKK</sequence>
<dbReference type="InterPro" id="IPR016446">
    <property type="entry name" value="Flavin_OxRdtase_Frp"/>
</dbReference>
<dbReference type="PANTHER" id="PTHR43425:SF2">
    <property type="entry name" value="OXYGEN-INSENSITIVE NADPH NITROREDUCTASE"/>
    <property type="match status" value="1"/>
</dbReference>
<dbReference type="InterPro" id="IPR000415">
    <property type="entry name" value="Nitroreductase-like"/>
</dbReference>
<name>A0A2S1TZ30_PIRSP</name>
<dbReference type="PANTHER" id="PTHR43425">
    <property type="entry name" value="OXYGEN-INSENSITIVE NADPH NITROREDUCTASE"/>
    <property type="match status" value="1"/>
</dbReference>
<dbReference type="Gene3D" id="3.40.109.10">
    <property type="entry name" value="NADH Oxidase"/>
    <property type="match status" value="1"/>
</dbReference>
<accession>A0A2S1TZ30</accession>
<reference evidence="6" key="1">
    <citation type="submission" date="2018-03" db="EMBL/GenBank/DDBJ databases">
        <title>Horizontal gene transfer is an indispensable driver in forging the evolution of the Neocallimastigomycota as a distinct gut-dwelling fungal lineage.</title>
        <authorList>
            <person name="Murphy C.L."/>
            <person name="Youssef N.H."/>
            <person name="Elshahed M.S."/>
        </authorList>
    </citation>
    <scope>NUCLEOTIDE SEQUENCE</scope>
    <source>
        <strain evidence="6">A2</strain>
    </source>
</reference>
<proteinExistence type="evidence at transcript level"/>
<evidence type="ECO:0000256" key="2">
    <source>
        <dbReference type="ARBA" id="ARBA00022630"/>
    </source>
</evidence>
<evidence type="ECO:0000259" key="5">
    <source>
        <dbReference type="Pfam" id="PF00881"/>
    </source>
</evidence>
<dbReference type="Pfam" id="PF00881">
    <property type="entry name" value="Nitroreductase"/>
    <property type="match status" value="1"/>
</dbReference>
<dbReference type="PIRSF" id="PIRSF005426">
    <property type="entry name" value="Frp"/>
    <property type="match status" value="1"/>
</dbReference>
<keyword evidence="4" id="KW-0560">Oxidoreductase</keyword>
<dbReference type="EMBL" id="MH043730">
    <property type="protein sequence ID" value="AWI66884.1"/>
    <property type="molecule type" value="mRNA"/>
</dbReference>
<dbReference type="CDD" id="cd02146">
    <property type="entry name" value="NfsA-like"/>
    <property type="match status" value="1"/>
</dbReference>
<evidence type="ECO:0000256" key="3">
    <source>
        <dbReference type="ARBA" id="ARBA00022643"/>
    </source>
</evidence>
<dbReference type="SUPFAM" id="SSF55469">
    <property type="entry name" value="FMN-dependent nitroreductase-like"/>
    <property type="match status" value="1"/>
</dbReference>
<dbReference type="InterPro" id="IPR029479">
    <property type="entry name" value="Nitroreductase"/>
</dbReference>
<protein>
    <submittedName>
        <fullName evidence="6">Dehydrogenase</fullName>
    </submittedName>
</protein>
<evidence type="ECO:0000313" key="6">
    <source>
        <dbReference type="EMBL" id="AWI66884.1"/>
    </source>
</evidence>
<comment type="similarity">
    <text evidence="1">Belongs to the flavin oxidoreductase frp family.</text>
</comment>